<evidence type="ECO:0000313" key="2">
    <source>
        <dbReference type="EMBL" id="GEM41227.1"/>
    </source>
</evidence>
<dbReference type="EMBL" id="BJXA01000047">
    <property type="protein sequence ID" value="GEM41227.1"/>
    <property type="molecule type" value="Genomic_DNA"/>
</dbReference>
<keyword evidence="3" id="KW-1185">Reference proteome</keyword>
<dbReference type="Proteomes" id="UP000321424">
    <property type="component" value="Unassembled WGS sequence"/>
</dbReference>
<feature type="region of interest" description="Disordered" evidence="1">
    <location>
        <begin position="1"/>
        <end position="23"/>
    </location>
</feature>
<evidence type="ECO:0000313" key="3">
    <source>
        <dbReference type="Proteomes" id="UP000321424"/>
    </source>
</evidence>
<feature type="compositionally biased region" description="Gly residues" evidence="1">
    <location>
        <begin position="1"/>
        <end position="14"/>
    </location>
</feature>
<accession>A0A511MM62</accession>
<proteinExistence type="predicted"/>
<name>A0A511MM62_9NOCA</name>
<dbReference type="AlphaFoldDB" id="A0A511MM62"/>
<evidence type="ECO:0000256" key="1">
    <source>
        <dbReference type="SAM" id="MobiDB-lite"/>
    </source>
</evidence>
<sequence>MRRGCGQRGGGGEPLGQQIQLSGGSKDDLGLYVYVANHDSTPSSGGYGAEPREFPLRVIGRDSEAIGSIESPEASSCLAPTATALIQLDKD</sequence>
<organism evidence="2 3">
    <name type="scientific">Nocardia ninae NBRC 108245</name>
    <dbReference type="NCBI Taxonomy" id="1210091"/>
    <lineage>
        <taxon>Bacteria</taxon>
        <taxon>Bacillati</taxon>
        <taxon>Actinomycetota</taxon>
        <taxon>Actinomycetes</taxon>
        <taxon>Mycobacteriales</taxon>
        <taxon>Nocardiaceae</taxon>
        <taxon>Nocardia</taxon>
    </lineage>
</organism>
<gene>
    <name evidence="2" type="ORF">NN4_57460</name>
</gene>
<reference evidence="2 3" key="1">
    <citation type="submission" date="2019-07" db="EMBL/GenBank/DDBJ databases">
        <title>Whole genome shotgun sequence of Nocardia ninae NBRC 108245.</title>
        <authorList>
            <person name="Hosoyama A."/>
            <person name="Uohara A."/>
            <person name="Ohji S."/>
            <person name="Ichikawa N."/>
        </authorList>
    </citation>
    <scope>NUCLEOTIDE SEQUENCE [LARGE SCALE GENOMIC DNA]</scope>
    <source>
        <strain evidence="2 3">NBRC 108245</strain>
    </source>
</reference>
<comment type="caution">
    <text evidence="2">The sequence shown here is derived from an EMBL/GenBank/DDBJ whole genome shotgun (WGS) entry which is preliminary data.</text>
</comment>
<protein>
    <submittedName>
        <fullName evidence="2">Uncharacterized protein</fullName>
    </submittedName>
</protein>